<feature type="domain" description="FBD" evidence="1">
    <location>
        <begin position="71"/>
        <end position="143"/>
    </location>
</feature>
<dbReference type="EMBL" id="PQIB02000006">
    <property type="protein sequence ID" value="RLN11862.1"/>
    <property type="molecule type" value="Genomic_DNA"/>
</dbReference>
<keyword evidence="3" id="KW-1185">Reference proteome</keyword>
<comment type="caution">
    <text evidence="2">The sequence shown here is derived from an EMBL/GenBank/DDBJ whole genome shotgun (WGS) entry which is preliminary data.</text>
</comment>
<dbReference type="Pfam" id="PF08387">
    <property type="entry name" value="FBD"/>
    <property type="match status" value="1"/>
</dbReference>
<dbReference type="Pfam" id="PF24758">
    <property type="entry name" value="LRR_At5g56370"/>
    <property type="match status" value="1"/>
</dbReference>
<evidence type="ECO:0000313" key="3">
    <source>
        <dbReference type="Proteomes" id="UP000275267"/>
    </source>
</evidence>
<accession>A0A3L6S0A1</accession>
<dbReference type="InterPro" id="IPR006566">
    <property type="entry name" value="FBD"/>
</dbReference>
<dbReference type="SMART" id="SM00579">
    <property type="entry name" value="FBD"/>
    <property type="match status" value="1"/>
</dbReference>
<reference evidence="3" key="1">
    <citation type="journal article" date="2019" name="Nat. Commun.">
        <title>The genome of broomcorn millet.</title>
        <authorList>
            <person name="Zou C."/>
            <person name="Miki D."/>
            <person name="Li D."/>
            <person name="Tang Q."/>
            <person name="Xiao L."/>
            <person name="Rajput S."/>
            <person name="Deng P."/>
            <person name="Jia W."/>
            <person name="Huang R."/>
            <person name="Zhang M."/>
            <person name="Sun Y."/>
            <person name="Hu J."/>
            <person name="Fu X."/>
            <person name="Schnable P.S."/>
            <person name="Li F."/>
            <person name="Zhang H."/>
            <person name="Feng B."/>
            <person name="Zhu X."/>
            <person name="Liu R."/>
            <person name="Schnable J.C."/>
            <person name="Zhu J.-K."/>
            <person name="Zhang H."/>
        </authorList>
    </citation>
    <scope>NUCLEOTIDE SEQUENCE [LARGE SCALE GENOMIC DNA]</scope>
</reference>
<dbReference type="AlphaFoldDB" id="A0A3L6S0A1"/>
<dbReference type="OrthoDB" id="692765at2759"/>
<sequence>MSCVLYLLKELSAVSFVTVVGSVKILAINIPSLSIDMFVDLMRCFPRLEKLYIQTRNVSGHSSLWDDDVIKSLDIRLKTVALRKYQGTTSQLNLATFFVLHAKMLELMIIEGRHCGTKKSIREQRRLLLLERRASTGAQFDFTSSRCNHFIPRISHVRDLSKTDLFKCDSDCAL</sequence>
<dbReference type="PANTHER" id="PTHR32141">
    <property type="match status" value="1"/>
</dbReference>
<dbReference type="Proteomes" id="UP000275267">
    <property type="component" value="Unassembled WGS sequence"/>
</dbReference>
<organism evidence="2 3">
    <name type="scientific">Panicum miliaceum</name>
    <name type="common">Proso millet</name>
    <name type="synonym">Broomcorn millet</name>
    <dbReference type="NCBI Taxonomy" id="4540"/>
    <lineage>
        <taxon>Eukaryota</taxon>
        <taxon>Viridiplantae</taxon>
        <taxon>Streptophyta</taxon>
        <taxon>Embryophyta</taxon>
        <taxon>Tracheophyta</taxon>
        <taxon>Spermatophyta</taxon>
        <taxon>Magnoliopsida</taxon>
        <taxon>Liliopsida</taxon>
        <taxon>Poales</taxon>
        <taxon>Poaceae</taxon>
        <taxon>PACMAD clade</taxon>
        <taxon>Panicoideae</taxon>
        <taxon>Panicodae</taxon>
        <taxon>Paniceae</taxon>
        <taxon>Panicinae</taxon>
        <taxon>Panicum</taxon>
        <taxon>Panicum sect. Panicum</taxon>
    </lineage>
</organism>
<dbReference type="InterPro" id="IPR055411">
    <property type="entry name" value="LRR_FXL15/At3g58940/PEG3-like"/>
</dbReference>
<dbReference type="InterPro" id="IPR055302">
    <property type="entry name" value="F-box_dom-containing"/>
</dbReference>
<evidence type="ECO:0000313" key="2">
    <source>
        <dbReference type="EMBL" id="RLN11862.1"/>
    </source>
</evidence>
<dbReference type="STRING" id="4540.A0A3L6S0A1"/>
<gene>
    <name evidence="2" type="ORF">C2845_PM09G08390</name>
</gene>
<dbReference type="PANTHER" id="PTHR32141:SF144">
    <property type="entry name" value="OS07G0277500 PROTEIN"/>
    <property type="match status" value="1"/>
</dbReference>
<proteinExistence type="predicted"/>
<name>A0A3L6S0A1_PANMI</name>
<evidence type="ECO:0000259" key="1">
    <source>
        <dbReference type="SMART" id="SM00579"/>
    </source>
</evidence>
<protein>
    <recommendedName>
        <fullName evidence="1">FBD domain-containing protein</fullName>
    </recommendedName>
</protein>